<sequence>MNCGESGAFVTSCAVAYWITAWGCALRRPQSTGQALGFGHPTSATVSMFSCRMCSENPFNAMFGEQGKADKEKKKKDKRRTSKRNEGSFHPRTDDEVASAVSRWIRHAHPRANDFFTSQQQLHDVLTQLAKGIDREDDPILGGDEKCVYWYGDVTKEDLQAAIRMVKPGCMAEAGM</sequence>
<evidence type="ECO:0000256" key="1">
    <source>
        <dbReference type="SAM" id="MobiDB-lite"/>
    </source>
</evidence>
<evidence type="ECO:0000313" key="4">
    <source>
        <dbReference type="EMBL" id="CAL4791190.1"/>
    </source>
</evidence>
<gene>
    <name evidence="2" type="ORF">C1SCF055_LOCUS29706</name>
</gene>
<name>A0A9P1G8B8_9DINO</name>
<accession>A0A9P1G8B8</accession>
<keyword evidence="4" id="KW-0695">RNA-directed DNA polymerase</keyword>
<feature type="compositionally biased region" description="Basic residues" evidence="1">
    <location>
        <begin position="73"/>
        <end position="82"/>
    </location>
</feature>
<protein>
    <submittedName>
        <fullName evidence="4">Reverse transcriptase domain-containing protein</fullName>
    </submittedName>
</protein>
<dbReference type="EMBL" id="CAMXCT020003335">
    <property type="protein sequence ID" value="CAL1157253.1"/>
    <property type="molecule type" value="Genomic_DNA"/>
</dbReference>
<feature type="compositionally biased region" description="Basic and acidic residues" evidence="1">
    <location>
        <begin position="83"/>
        <end position="95"/>
    </location>
</feature>
<dbReference type="EMBL" id="CAMXCT010003335">
    <property type="protein sequence ID" value="CAI4003878.1"/>
    <property type="molecule type" value="Genomic_DNA"/>
</dbReference>
<reference evidence="3" key="2">
    <citation type="submission" date="2024-04" db="EMBL/GenBank/DDBJ databases">
        <authorList>
            <person name="Chen Y."/>
            <person name="Shah S."/>
            <person name="Dougan E. K."/>
            <person name="Thang M."/>
            <person name="Chan C."/>
        </authorList>
    </citation>
    <scope>NUCLEOTIDE SEQUENCE [LARGE SCALE GENOMIC DNA]</scope>
</reference>
<dbReference type="Proteomes" id="UP001152797">
    <property type="component" value="Unassembled WGS sequence"/>
</dbReference>
<keyword evidence="5" id="KW-1185">Reference proteome</keyword>
<dbReference type="AlphaFoldDB" id="A0A9P1G8B8"/>
<feature type="region of interest" description="Disordered" evidence="1">
    <location>
        <begin position="65"/>
        <end position="95"/>
    </location>
</feature>
<reference evidence="2" key="1">
    <citation type="submission" date="2022-10" db="EMBL/GenBank/DDBJ databases">
        <authorList>
            <person name="Chen Y."/>
            <person name="Dougan E. K."/>
            <person name="Chan C."/>
            <person name="Rhodes N."/>
            <person name="Thang M."/>
        </authorList>
    </citation>
    <scope>NUCLEOTIDE SEQUENCE</scope>
</reference>
<comment type="caution">
    <text evidence="2">The sequence shown here is derived from an EMBL/GenBank/DDBJ whole genome shotgun (WGS) entry which is preliminary data.</text>
</comment>
<evidence type="ECO:0000313" key="3">
    <source>
        <dbReference type="EMBL" id="CAL1157253.1"/>
    </source>
</evidence>
<dbReference type="EMBL" id="CAMXCT030003335">
    <property type="protein sequence ID" value="CAL4791190.1"/>
    <property type="molecule type" value="Genomic_DNA"/>
</dbReference>
<dbReference type="OrthoDB" id="408098at2759"/>
<keyword evidence="4" id="KW-0548">Nucleotidyltransferase</keyword>
<evidence type="ECO:0000313" key="2">
    <source>
        <dbReference type="EMBL" id="CAI4003878.1"/>
    </source>
</evidence>
<organism evidence="2">
    <name type="scientific">Cladocopium goreaui</name>
    <dbReference type="NCBI Taxonomy" id="2562237"/>
    <lineage>
        <taxon>Eukaryota</taxon>
        <taxon>Sar</taxon>
        <taxon>Alveolata</taxon>
        <taxon>Dinophyceae</taxon>
        <taxon>Suessiales</taxon>
        <taxon>Symbiodiniaceae</taxon>
        <taxon>Cladocopium</taxon>
    </lineage>
</organism>
<dbReference type="GO" id="GO:0003964">
    <property type="term" value="F:RNA-directed DNA polymerase activity"/>
    <property type="evidence" value="ECO:0007669"/>
    <property type="project" value="UniProtKB-KW"/>
</dbReference>
<proteinExistence type="predicted"/>
<evidence type="ECO:0000313" key="5">
    <source>
        <dbReference type="Proteomes" id="UP001152797"/>
    </source>
</evidence>
<keyword evidence="4" id="KW-0808">Transferase</keyword>